<keyword evidence="3" id="KW-1185">Reference proteome</keyword>
<name>A0ABU6GU55_9BACL</name>
<organism evidence="2 3">
    <name type="scientific">Paenibacillus dokdonensis</name>
    <dbReference type="NCBI Taxonomy" id="2567944"/>
    <lineage>
        <taxon>Bacteria</taxon>
        <taxon>Bacillati</taxon>
        <taxon>Bacillota</taxon>
        <taxon>Bacilli</taxon>
        <taxon>Bacillales</taxon>
        <taxon>Paenibacillaceae</taxon>
        <taxon>Paenibacillus</taxon>
    </lineage>
</organism>
<reference evidence="2 3" key="1">
    <citation type="submission" date="2023-03" db="EMBL/GenBank/DDBJ databases">
        <title>Bacillus Genome Sequencing.</title>
        <authorList>
            <person name="Dunlap C."/>
        </authorList>
    </citation>
    <scope>NUCLEOTIDE SEQUENCE [LARGE SCALE GENOMIC DNA]</scope>
    <source>
        <strain evidence="2 3">BD-525</strain>
    </source>
</reference>
<proteinExistence type="predicted"/>
<keyword evidence="1" id="KW-1133">Transmembrane helix</keyword>
<evidence type="ECO:0000313" key="3">
    <source>
        <dbReference type="Proteomes" id="UP001344632"/>
    </source>
</evidence>
<gene>
    <name evidence="2" type="ORF">P4H66_24150</name>
</gene>
<dbReference type="EMBL" id="JARLKZ010000020">
    <property type="protein sequence ID" value="MEC0242909.1"/>
    <property type="molecule type" value="Genomic_DNA"/>
</dbReference>
<feature type="transmembrane region" description="Helical" evidence="1">
    <location>
        <begin position="31"/>
        <end position="50"/>
    </location>
</feature>
<evidence type="ECO:0000313" key="2">
    <source>
        <dbReference type="EMBL" id="MEC0242909.1"/>
    </source>
</evidence>
<keyword evidence="1" id="KW-0472">Membrane</keyword>
<keyword evidence="1" id="KW-0812">Transmembrane</keyword>
<dbReference type="RefSeq" id="WP_326090675.1">
    <property type="nucleotide sequence ID" value="NZ_JARLKZ010000020.1"/>
</dbReference>
<feature type="transmembrane region" description="Helical" evidence="1">
    <location>
        <begin position="7"/>
        <end position="25"/>
    </location>
</feature>
<sequence>MDSRQVISRILIGFGMLSILLYGYGAVMYGMWDFVGFVLFAILPLGYGWTLDKHNRKKVHENMEKQILKLAARKQNLLTAADVALYTPLNMEQSGDVLEDLRRKGFLHLKVADNGAFVYEFQSFLSVEEKLSAERV</sequence>
<dbReference type="Proteomes" id="UP001344632">
    <property type="component" value="Unassembled WGS sequence"/>
</dbReference>
<comment type="caution">
    <text evidence="2">The sequence shown here is derived from an EMBL/GenBank/DDBJ whole genome shotgun (WGS) entry which is preliminary data.</text>
</comment>
<accession>A0ABU6GU55</accession>
<evidence type="ECO:0000256" key="1">
    <source>
        <dbReference type="SAM" id="Phobius"/>
    </source>
</evidence>
<protein>
    <submittedName>
        <fullName evidence="2">Uncharacterized protein</fullName>
    </submittedName>
</protein>